<keyword evidence="6" id="KW-0694">RNA-binding</keyword>
<dbReference type="Gene3D" id="3.30.1370.30">
    <property type="match status" value="1"/>
</dbReference>
<protein>
    <recommendedName>
        <fullName evidence="4 6">Small ribosomal subunit protein uS8</fullName>
    </recommendedName>
</protein>
<dbReference type="Gene3D" id="3.30.1490.10">
    <property type="match status" value="1"/>
</dbReference>
<dbReference type="GO" id="GO:0005840">
    <property type="term" value="C:ribosome"/>
    <property type="evidence" value="ECO:0007669"/>
    <property type="project" value="UniProtKB-KW"/>
</dbReference>
<evidence type="ECO:0000256" key="3">
    <source>
        <dbReference type="ARBA" id="ARBA00023274"/>
    </source>
</evidence>
<dbReference type="InterPro" id="IPR000630">
    <property type="entry name" value="Ribosomal_uS8"/>
</dbReference>
<keyword evidence="3 6" id="KW-0687">Ribonucleoprotein</keyword>
<keyword evidence="2 6" id="KW-0689">Ribosomal protein</keyword>
<dbReference type="InterPro" id="IPR047863">
    <property type="entry name" value="Ribosomal_uS8_CS"/>
</dbReference>
<comment type="similarity">
    <text evidence="1 6 7">Belongs to the universal ribosomal protein uS8 family.</text>
</comment>
<evidence type="ECO:0000256" key="7">
    <source>
        <dbReference type="RuleBase" id="RU003660"/>
    </source>
</evidence>
<evidence type="ECO:0000256" key="6">
    <source>
        <dbReference type="HAMAP-Rule" id="MF_01302"/>
    </source>
</evidence>
<dbReference type="HAMAP" id="MF_01302_B">
    <property type="entry name" value="Ribosomal_uS8_B"/>
    <property type="match status" value="1"/>
</dbReference>
<sequence length="128" mass="14186">MMMTDPISDMLTRIRNAINAGHDRVEFPASKMKAGVCKVMKDEGYIRSFKIIAKSQSDIRIKVLLKDNAIVGLQRVSKPGLRQYRGYKDISRVISGLGTSILSTSKGIISDREARATKVGGEVICNIW</sequence>
<gene>
    <name evidence="6" type="primary">rpsH</name>
    <name evidence="8" type="ORF">DAY19_03860</name>
</gene>
<dbReference type="PROSITE" id="PS00053">
    <property type="entry name" value="RIBOSOMAL_S8"/>
    <property type="match status" value="1"/>
</dbReference>
<keyword evidence="9" id="KW-1185">Reference proteome</keyword>
<organism evidence="8 9">
    <name type="scientific">Halobacteriovorax vibrionivorans</name>
    <dbReference type="NCBI Taxonomy" id="2152716"/>
    <lineage>
        <taxon>Bacteria</taxon>
        <taxon>Pseudomonadati</taxon>
        <taxon>Bdellovibrionota</taxon>
        <taxon>Bacteriovoracia</taxon>
        <taxon>Bacteriovoracales</taxon>
        <taxon>Halobacteriovoraceae</taxon>
        <taxon>Halobacteriovorax</taxon>
    </lineage>
</organism>
<accession>A0ABY0IM15</accession>
<dbReference type="EMBL" id="QDKL01000001">
    <property type="protein sequence ID" value="RZF22921.1"/>
    <property type="molecule type" value="Genomic_DNA"/>
</dbReference>
<evidence type="ECO:0000256" key="5">
    <source>
        <dbReference type="ARBA" id="ARBA00046740"/>
    </source>
</evidence>
<evidence type="ECO:0000313" key="9">
    <source>
        <dbReference type="Proteomes" id="UP000443582"/>
    </source>
</evidence>
<comment type="caution">
    <text evidence="8">The sequence shown here is derived from an EMBL/GenBank/DDBJ whole genome shotgun (WGS) entry which is preliminary data.</text>
</comment>
<comment type="subunit">
    <text evidence="5 6">Part of the 30S ribosomal subunit. Contacts proteins S5 and S12.</text>
</comment>
<comment type="function">
    <text evidence="6">One of the primary rRNA binding proteins, it binds directly to 16S rRNA central domain where it helps coordinate assembly of the platform of the 30S subunit.</text>
</comment>
<dbReference type="Proteomes" id="UP000443582">
    <property type="component" value="Unassembled WGS sequence"/>
</dbReference>
<dbReference type="SUPFAM" id="SSF56047">
    <property type="entry name" value="Ribosomal protein S8"/>
    <property type="match status" value="1"/>
</dbReference>
<dbReference type="InterPro" id="IPR035987">
    <property type="entry name" value="Ribosomal_uS8_sf"/>
</dbReference>
<evidence type="ECO:0000256" key="4">
    <source>
        <dbReference type="ARBA" id="ARBA00035258"/>
    </source>
</evidence>
<dbReference type="Pfam" id="PF00410">
    <property type="entry name" value="Ribosomal_S8"/>
    <property type="match status" value="1"/>
</dbReference>
<proteinExistence type="inferred from homology"/>
<keyword evidence="6" id="KW-0699">rRNA-binding</keyword>
<name>A0ABY0IM15_9BACT</name>
<evidence type="ECO:0000256" key="1">
    <source>
        <dbReference type="ARBA" id="ARBA00006471"/>
    </source>
</evidence>
<reference evidence="9" key="1">
    <citation type="journal article" date="2019" name="Int. J. Syst. Evol. Microbiol.">
        <title>Halobacteriovorax valvorus sp. nov., a novel prokaryotic predator isolated from coastal seawater of China.</title>
        <authorList>
            <person name="Chen M.-X."/>
        </authorList>
    </citation>
    <scope>NUCLEOTIDE SEQUENCE [LARGE SCALE GENOMIC DNA]</scope>
    <source>
        <strain evidence="9">BL9</strain>
    </source>
</reference>
<dbReference type="PANTHER" id="PTHR11758">
    <property type="entry name" value="40S RIBOSOMAL PROTEIN S15A"/>
    <property type="match status" value="1"/>
</dbReference>
<dbReference type="NCBIfam" id="NF001109">
    <property type="entry name" value="PRK00136.1"/>
    <property type="match status" value="1"/>
</dbReference>
<evidence type="ECO:0000313" key="8">
    <source>
        <dbReference type="EMBL" id="RZF22921.1"/>
    </source>
</evidence>
<evidence type="ECO:0000256" key="2">
    <source>
        <dbReference type="ARBA" id="ARBA00022980"/>
    </source>
</evidence>